<dbReference type="GO" id="GO:0051536">
    <property type="term" value="F:iron-sulfur cluster binding"/>
    <property type="evidence" value="ECO:0007669"/>
    <property type="project" value="UniProtKB-KW"/>
</dbReference>
<protein>
    <submittedName>
        <fullName evidence="6">Fe-S protein</fullName>
    </submittedName>
</protein>
<evidence type="ECO:0000259" key="5">
    <source>
        <dbReference type="Pfam" id="PF04055"/>
    </source>
</evidence>
<organism evidence="6 7">
    <name type="scientific">Hyperthermus butylicus (strain DSM 5456 / JCM 9403 / PLM1-5)</name>
    <dbReference type="NCBI Taxonomy" id="415426"/>
    <lineage>
        <taxon>Archaea</taxon>
        <taxon>Thermoproteota</taxon>
        <taxon>Thermoprotei</taxon>
        <taxon>Desulfurococcales</taxon>
        <taxon>Pyrodictiaceae</taxon>
        <taxon>Hyperthermus</taxon>
    </lineage>
</organism>
<dbReference type="GO" id="GO:0046872">
    <property type="term" value="F:metal ion binding"/>
    <property type="evidence" value="ECO:0007669"/>
    <property type="project" value="UniProtKB-KW"/>
</dbReference>
<dbReference type="InterPro" id="IPR013785">
    <property type="entry name" value="Aldolase_TIM"/>
</dbReference>
<dbReference type="SFLD" id="SFLDS00029">
    <property type="entry name" value="Radical_SAM"/>
    <property type="match status" value="1"/>
</dbReference>
<accession>A2BM68</accession>
<dbReference type="Pfam" id="PF04055">
    <property type="entry name" value="Radical_SAM"/>
    <property type="match status" value="1"/>
</dbReference>
<keyword evidence="7" id="KW-1185">Reference proteome</keyword>
<dbReference type="PANTHER" id="PTHR43075:SF1">
    <property type="entry name" value="FORMATE LYASE ACTIVATING ENZYME, PUTATIVE (AFU_ORTHOLOGUE AFUA_2G15630)-RELATED"/>
    <property type="match status" value="1"/>
</dbReference>
<keyword evidence="2" id="KW-0479">Metal-binding</keyword>
<gene>
    <name evidence="6" type="ordered locus">Hbut_1247</name>
</gene>
<dbReference type="GO" id="GO:0003824">
    <property type="term" value="F:catalytic activity"/>
    <property type="evidence" value="ECO:0007669"/>
    <property type="project" value="InterPro"/>
</dbReference>
<dbReference type="GeneID" id="4782926"/>
<dbReference type="Proteomes" id="UP000002593">
    <property type="component" value="Chromosome"/>
</dbReference>
<sequence length="385" mass="45493">MVYDRFVPEVIWRRIRPDAIYVWFNDEVRRRLKWYYMVMNDEAPAKFLLARAVDAGENPSKLDDENLWQLKRRLHAELEKLRKEALEGSLTLEVYEREFRDKPEYSLLHLDVEAARRLANPCRLCERRCMIDRSRRIGACRIDNKTYVHSWFHHLGEEPPLVPSGTIFYGGCNFTCVYCQNYDISQVMPRAGEVVDAKRLAQMQRELRIYGARNINHVGGEPTPNIPTIVESLLYLDVNVPHIWNSNMYMTLEAMEILIDFVDLWLPDFKYGDDKCALRLSAVPRYFEIVTRNIRIAVEHGDMIIRHLVLPNHIECCSKPIMQWISENLPVDRILVNIMDQYRPENLVAKYPRRWRDIARRVHLEEVEEVKAYADKLGILYEPVS</sequence>
<dbReference type="eggNOG" id="arCOG00934">
    <property type="taxonomic scope" value="Archaea"/>
</dbReference>
<evidence type="ECO:0000256" key="2">
    <source>
        <dbReference type="ARBA" id="ARBA00022723"/>
    </source>
</evidence>
<keyword evidence="3" id="KW-0408">Iron</keyword>
<dbReference type="EMBL" id="CP000493">
    <property type="protein sequence ID" value="ABM81079.1"/>
    <property type="molecule type" value="Genomic_DNA"/>
</dbReference>
<evidence type="ECO:0000313" key="6">
    <source>
        <dbReference type="EMBL" id="ABM81079.1"/>
    </source>
</evidence>
<dbReference type="KEGG" id="hbu:Hbut_1247"/>
<proteinExistence type="predicted"/>
<dbReference type="Gene3D" id="3.20.20.70">
    <property type="entry name" value="Aldolase class I"/>
    <property type="match status" value="1"/>
</dbReference>
<dbReference type="RefSeq" id="WP_011822397.1">
    <property type="nucleotide sequence ID" value="NC_008818.1"/>
</dbReference>
<dbReference type="InterPro" id="IPR040085">
    <property type="entry name" value="MJ0674-like"/>
</dbReference>
<evidence type="ECO:0000313" key="7">
    <source>
        <dbReference type="Proteomes" id="UP000002593"/>
    </source>
</evidence>
<dbReference type="AlphaFoldDB" id="A2BM68"/>
<dbReference type="SFLD" id="SFLDG01099">
    <property type="entry name" value="Uncharacterised_Radical_SAM_Su"/>
    <property type="match status" value="1"/>
</dbReference>
<evidence type="ECO:0000256" key="1">
    <source>
        <dbReference type="ARBA" id="ARBA00022691"/>
    </source>
</evidence>
<name>A2BM68_HYPBU</name>
<keyword evidence="1" id="KW-0949">S-adenosyl-L-methionine</keyword>
<dbReference type="CDD" id="cd01335">
    <property type="entry name" value="Radical_SAM"/>
    <property type="match status" value="1"/>
</dbReference>
<dbReference type="InterPro" id="IPR058240">
    <property type="entry name" value="rSAM_sf"/>
</dbReference>
<feature type="domain" description="Radical SAM core" evidence="5">
    <location>
        <begin position="167"/>
        <end position="314"/>
    </location>
</feature>
<dbReference type="PANTHER" id="PTHR43075">
    <property type="entry name" value="FORMATE LYASE ACTIVATING ENZYME, PUTATIVE (AFU_ORTHOLOGUE AFUA_2G15630)-RELATED"/>
    <property type="match status" value="1"/>
</dbReference>
<dbReference type="InterPro" id="IPR007197">
    <property type="entry name" value="rSAM"/>
</dbReference>
<reference evidence="6 7" key="1">
    <citation type="journal article" date="2007" name="Archaea">
        <title>The genome of Hyperthermus butylicus: a sulfur-reducing, peptide fermenting, neutrophilic Crenarchaeote growing up to 108 degrees C.</title>
        <authorList>
            <person name="Brugger K."/>
            <person name="Chen L."/>
            <person name="Stark M."/>
            <person name="Zibat A."/>
            <person name="Redder P."/>
            <person name="Ruepp A."/>
            <person name="Awayez M."/>
            <person name="She Q."/>
            <person name="Garrett R.A."/>
            <person name="Klenk H.P."/>
        </authorList>
    </citation>
    <scope>NUCLEOTIDE SEQUENCE [LARGE SCALE GENOMIC DNA]</scope>
    <source>
        <strain evidence="7">DSM 5456 / JCM 9403 / PLM1-5</strain>
    </source>
</reference>
<dbReference type="STRING" id="415426.Hbut_1247"/>
<dbReference type="EnsemblBacteria" id="ABM81079">
    <property type="protein sequence ID" value="ABM81079"/>
    <property type="gene ID" value="Hbut_1247"/>
</dbReference>
<evidence type="ECO:0000256" key="4">
    <source>
        <dbReference type="ARBA" id="ARBA00023014"/>
    </source>
</evidence>
<keyword evidence="4" id="KW-0411">Iron-sulfur</keyword>
<dbReference type="HOGENOM" id="CLU_062674_0_1_2"/>
<dbReference type="SUPFAM" id="SSF102114">
    <property type="entry name" value="Radical SAM enzymes"/>
    <property type="match status" value="1"/>
</dbReference>
<evidence type="ECO:0000256" key="3">
    <source>
        <dbReference type="ARBA" id="ARBA00023004"/>
    </source>
</evidence>